<organism evidence="2 3">
    <name type="scientific">Desulfosporosinus hippei DSM 8344</name>
    <dbReference type="NCBI Taxonomy" id="1121419"/>
    <lineage>
        <taxon>Bacteria</taxon>
        <taxon>Bacillati</taxon>
        <taxon>Bacillota</taxon>
        <taxon>Clostridia</taxon>
        <taxon>Eubacteriales</taxon>
        <taxon>Desulfitobacteriaceae</taxon>
        <taxon>Desulfosporosinus</taxon>
    </lineage>
</organism>
<dbReference type="RefSeq" id="WP_092335627.1">
    <property type="nucleotide sequence ID" value="NZ_FNCP01000038.1"/>
</dbReference>
<evidence type="ECO:0000313" key="3">
    <source>
        <dbReference type="Proteomes" id="UP000198656"/>
    </source>
</evidence>
<accession>A0A1G8KHK4</accession>
<dbReference type="AlphaFoldDB" id="A0A1G8KHK4"/>
<feature type="domain" description="DUF4367" evidence="1">
    <location>
        <begin position="144"/>
        <end position="252"/>
    </location>
</feature>
<dbReference type="STRING" id="1121419.SAMN05443529_13834"/>
<dbReference type="InterPro" id="IPR025377">
    <property type="entry name" value="DUF4367"/>
</dbReference>
<dbReference type="Pfam" id="PF14285">
    <property type="entry name" value="DUF4367"/>
    <property type="match status" value="1"/>
</dbReference>
<gene>
    <name evidence="2" type="ORF">SAMN05443529_13834</name>
</gene>
<evidence type="ECO:0000259" key="1">
    <source>
        <dbReference type="Pfam" id="PF14285"/>
    </source>
</evidence>
<name>A0A1G8KHK4_9FIRM</name>
<dbReference type="OrthoDB" id="1794845at2"/>
<sequence length="253" mass="28248">MALSEKELERIIKGHLSKELDEAIEVPNIDDQWQKIKQQILDSESIPTTEKPFSKQKRIVVAATILISIGSINFLYPHNANALGGKISEFFNYIVGKTTHNKIMTYKQDNQPGTPKVQDIGDITEKEATLEEARASVPFKLATPSYLPNETNIRRVILASQGKDVCQITIEYNLKENVIVFSQQISANGISHGTLYDTDDTVTKDMSVNGSPATLFMSKNGINTLNWQTRGLLLQIKGKINEEEICNIANSIR</sequence>
<keyword evidence="3" id="KW-1185">Reference proteome</keyword>
<evidence type="ECO:0000313" key="2">
    <source>
        <dbReference type="EMBL" id="SDI42884.1"/>
    </source>
</evidence>
<dbReference type="EMBL" id="FNCP01000038">
    <property type="protein sequence ID" value="SDI42884.1"/>
    <property type="molecule type" value="Genomic_DNA"/>
</dbReference>
<proteinExistence type="predicted"/>
<reference evidence="3" key="1">
    <citation type="submission" date="2016-10" db="EMBL/GenBank/DDBJ databases">
        <authorList>
            <person name="Varghese N."/>
            <person name="Submissions S."/>
        </authorList>
    </citation>
    <scope>NUCLEOTIDE SEQUENCE [LARGE SCALE GENOMIC DNA]</scope>
    <source>
        <strain evidence="3">DSM 8344</strain>
    </source>
</reference>
<protein>
    <recommendedName>
        <fullName evidence="1">DUF4367 domain-containing protein</fullName>
    </recommendedName>
</protein>
<dbReference type="Proteomes" id="UP000198656">
    <property type="component" value="Unassembled WGS sequence"/>
</dbReference>